<dbReference type="Pfam" id="PF14841">
    <property type="entry name" value="FliG_M"/>
    <property type="match status" value="1"/>
</dbReference>
<sequence length="343" mass="37953">MAITLSPRQRAQYDELSMSEKIAILLVQLGDDITSEIFHHLDIDAITEVSKQIAQLSGIDKTIGAAVLEEFYVIFQSNQYINSGGMDYARDLLMKALGPEAAKAILDKLAKTMQSQKNFAYLSKIRPQQLADFIINEHPQTIALILAHMDASGAAETLGYFADDLRAEVAIRMANLGDISPSVVKRVSAVLENKLESLTSYKVEVGGTRSVAEIFNRLGQKAAKATIAHIEQIDEQLAIEIKEMMFTFEDISKLDNNAIREILKIADKKDLTLALKSAADDLKQKFMGNMSQRASEAFMEEMQFLGAVKVRDVEAAQRKIVEVVQTLSEQGLIQLGEQDDVIA</sequence>
<evidence type="ECO:0000256" key="4">
    <source>
        <dbReference type="ARBA" id="ARBA00021870"/>
    </source>
</evidence>
<dbReference type="PRINTS" id="PR00954">
    <property type="entry name" value="FLGMOTORFLIG"/>
</dbReference>
<dbReference type="Gene3D" id="1.10.220.30">
    <property type="match status" value="3"/>
</dbReference>
<feature type="domain" description="Flagellar motor switch protein FliG middle" evidence="11">
    <location>
        <begin position="127"/>
        <end position="200"/>
    </location>
</feature>
<evidence type="ECO:0000313" key="13">
    <source>
        <dbReference type="EMBL" id="XAM17659.1"/>
    </source>
</evidence>
<dbReference type="PANTHER" id="PTHR30534">
    <property type="entry name" value="FLAGELLAR MOTOR SWITCH PROTEIN FLIG"/>
    <property type="match status" value="1"/>
</dbReference>
<dbReference type="Proteomes" id="UP001434737">
    <property type="component" value="Chromosome"/>
</dbReference>
<comment type="subcellular location">
    <subcellularLocation>
        <location evidence="1">Bacterial flagellum basal body</location>
    </subcellularLocation>
    <subcellularLocation>
        <location evidence="2">Cell membrane</location>
        <topology evidence="2">Peripheral membrane protein</topology>
        <orientation evidence="2">Cytoplasmic side</orientation>
    </subcellularLocation>
</comment>
<evidence type="ECO:0000256" key="5">
    <source>
        <dbReference type="ARBA" id="ARBA00022475"/>
    </source>
</evidence>
<keyword evidence="14" id="KW-1185">Reference proteome</keyword>
<dbReference type="Pfam" id="PF14842">
    <property type="entry name" value="FliG_N"/>
    <property type="match status" value="1"/>
</dbReference>
<evidence type="ECO:0000313" key="14">
    <source>
        <dbReference type="Proteomes" id="UP001434737"/>
    </source>
</evidence>
<dbReference type="InterPro" id="IPR028263">
    <property type="entry name" value="FliG_N"/>
</dbReference>
<evidence type="ECO:0000259" key="12">
    <source>
        <dbReference type="Pfam" id="PF14842"/>
    </source>
</evidence>
<evidence type="ECO:0000259" key="10">
    <source>
        <dbReference type="Pfam" id="PF01706"/>
    </source>
</evidence>
<evidence type="ECO:0000256" key="1">
    <source>
        <dbReference type="ARBA" id="ARBA00004117"/>
    </source>
</evidence>
<organism evidence="13 14">
    <name type="scientific">Helicobacter mastomyrinus</name>
    <dbReference type="NCBI Taxonomy" id="287948"/>
    <lineage>
        <taxon>Bacteria</taxon>
        <taxon>Pseudomonadati</taxon>
        <taxon>Campylobacterota</taxon>
        <taxon>Epsilonproteobacteria</taxon>
        <taxon>Campylobacterales</taxon>
        <taxon>Helicobacteraceae</taxon>
        <taxon>Helicobacter</taxon>
    </lineage>
</organism>
<dbReference type="NCBIfam" id="TIGR00207">
    <property type="entry name" value="fliG"/>
    <property type="match status" value="1"/>
</dbReference>
<dbReference type="SUPFAM" id="SSF48029">
    <property type="entry name" value="FliG"/>
    <property type="match status" value="2"/>
</dbReference>
<dbReference type="InterPro" id="IPR023087">
    <property type="entry name" value="Flg_Motor_Flig_C"/>
</dbReference>
<dbReference type="InterPro" id="IPR032779">
    <property type="entry name" value="FliG_M"/>
</dbReference>
<evidence type="ECO:0000256" key="6">
    <source>
        <dbReference type="ARBA" id="ARBA00022500"/>
    </source>
</evidence>
<evidence type="ECO:0000256" key="3">
    <source>
        <dbReference type="ARBA" id="ARBA00010299"/>
    </source>
</evidence>
<keyword evidence="13" id="KW-0282">Flagellum</keyword>
<keyword evidence="8" id="KW-0472">Membrane</keyword>
<feature type="domain" description="Flagellar motor switch protein FliG N-terminal" evidence="12">
    <location>
        <begin position="15"/>
        <end position="116"/>
    </location>
</feature>
<keyword evidence="6" id="KW-0145">Chemotaxis</keyword>
<dbReference type="Pfam" id="PF01706">
    <property type="entry name" value="FliG_C"/>
    <property type="match status" value="1"/>
</dbReference>
<keyword evidence="9" id="KW-0975">Bacterial flagellum</keyword>
<name>A0ABZ3F6G5_9HELI</name>
<keyword evidence="7" id="KW-0283">Flagellar rotation</keyword>
<reference evidence="13 14" key="1">
    <citation type="submission" date="2024-02" db="EMBL/GenBank/DDBJ databases">
        <title>Genome and pathogenicity analysis of Helicobacter mastomyrinus isolated from mice.</title>
        <authorList>
            <person name="Zhu L."/>
        </authorList>
    </citation>
    <scope>NUCLEOTIDE SEQUENCE [LARGE SCALE GENOMIC DNA]</scope>
    <source>
        <strain evidence="13 14">Hm-17</strain>
    </source>
</reference>
<proteinExistence type="inferred from homology"/>
<evidence type="ECO:0000256" key="7">
    <source>
        <dbReference type="ARBA" id="ARBA00022779"/>
    </source>
</evidence>
<evidence type="ECO:0000256" key="2">
    <source>
        <dbReference type="ARBA" id="ARBA00004413"/>
    </source>
</evidence>
<gene>
    <name evidence="13" type="primary">fliG</name>
    <name evidence="13" type="ORF">V3I05_08185</name>
</gene>
<accession>A0ABZ3F6G5</accession>
<dbReference type="InterPro" id="IPR000090">
    <property type="entry name" value="Flg_Motor_Flig"/>
</dbReference>
<evidence type="ECO:0000256" key="8">
    <source>
        <dbReference type="ARBA" id="ARBA00023136"/>
    </source>
</evidence>
<evidence type="ECO:0000259" key="11">
    <source>
        <dbReference type="Pfam" id="PF14841"/>
    </source>
</evidence>
<dbReference type="Gene3D" id="1.20.5.2020">
    <property type="match status" value="1"/>
</dbReference>
<keyword evidence="5" id="KW-1003">Cell membrane</keyword>
<comment type="similarity">
    <text evidence="3">Belongs to the FliG family.</text>
</comment>
<protein>
    <recommendedName>
        <fullName evidence="4">Flagellar motor switch protein FliG</fullName>
    </recommendedName>
</protein>
<dbReference type="EMBL" id="CP145316">
    <property type="protein sequence ID" value="XAM17659.1"/>
    <property type="molecule type" value="Genomic_DNA"/>
</dbReference>
<keyword evidence="13" id="KW-0966">Cell projection</keyword>
<dbReference type="InterPro" id="IPR011002">
    <property type="entry name" value="FliG_a-hlx"/>
</dbReference>
<feature type="domain" description="Flagellar motor switch protein FliG C-terminal" evidence="10">
    <location>
        <begin position="229"/>
        <end position="335"/>
    </location>
</feature>
<dbReference type="RefSeq" id="WP_295698503.1">
    <property type="nucleotide sequence ID" value="NZ_CP145316.1"/>
</dbReference>
<dbReference type="PANTHER" id="PTHR30534:SF0">
    <property type="entry name" value="FLAGELLAR MOTOR SWITCH PROTEIN FLIG"/>
    <property type="match status" value="1"/>
</dbReference>
<keyword evidence="13" id="KW-0969">Cilium</keyword>
<dbReference type="PIRSF" id="PIRSF003161">
    <property type="entry name" value="FliG"/>
    <property type="match status" value="1"/>
</dbReference>
<evidence type="ECO:0000256" key="9">
    <source>
        <dbReference type="ARBA" id="ARBA00023143"/>
    </source>
</evidence>